<evidence type="ECO:0000313" key="1">
    <source>
        <dbReference type="EMBL" id="KER35180.1"/>
    </source>
</evidence>
<evidence type="ECO:0000313" key="2">
    <source>
        <dbReference type="Proteomes" id="UP000028135"/>
    </source>
</evidence>
<dbReference type="Proteomes" id="UP000028135">
    <property type="component" value="Unassembled WGS sequence"/>
</dbReference>
<organism evidence="1 2">
    <name type="scientific">Sphingobium indicum F2</name>
    <dbReference type="NCBI Taxonomy" id="1450518"/>
    <lineage>
        <taxon>Bacteria</taxon>
        <taxon>Pseudomonadati</taxon>
        <taxon>Pseudomonadota</taxon>
        <taxon>Alphaproteobacteria</taxon>
        <taxon>Sphingomonadales</taxon>
        <taxon>Sphingomonadaceae</taxon>
        <taxon>Sphingobium</taxon>
    </lineage>
</organism>
<gene>
    <name evidence="1" type="ORF">AL00_17645</name>
</gene>
<reference evidence="1 2" key="1">
    <citation type="submission" date="2014-05" db="EMBL/GenBank/DDBJ databases">
        <title>Genome Announcement of Sphingobium lucknowense F2.</title>
        <authorList>
            <person name="Lal R."/>
            <person name="Negi V."/>
            <person name="Lata P."/>
            <person name="Sangwan N."/>
            <person name="Gupta S.K."/>
            <person name="Rao D.L.N."/>
            <person name="Das S."/>
        </authorList>
    </citation>
    <scope>NUCLEOTIDE SEQUENCE [LARGE SCALE GENOMIC DNA]</scope>
    <source>
        <strain evidence="1 2">F2</strain>
    </source>
</reference>
<dbReference type="EMBL" id="JANF02000082">
    <property type="protein sequence ID" value="KER35180.1"/>
    <property type="molecule type" value="Genomic_DNA"/>
</dbReference>
<dbReference type="RefSeq" id="WP_013039362.1">
    <property type="nucleotide sequence ID" value="NZ_JANF02000082.1"/>
</dbReference>
<dbReference type="GeneID" id="29272529"/>
<accession>A0A8E1C1G5</accession>
<sequence>MYERHNIIIFKSNLTGKRRGDVRGFAMMLEVDNRRRATEYILWPKSKKVIPTLQDRFMRGLDQHFSNLANWNSETRQLTAFKIVFGTIVDDERMQRELESLFYCWWATNRGKMQGEFECVHV</sequence>
<name>A0A8E1C1G5_9SPHN</name>
<comment type="caution">
    <text evidence="1">The sequence shown here is derived from an EMBL/GenBank/DDBJ whole genome shotgun (WGS) entry which is preliminary data.</text>
</comment>
<proteinExistence type="predicted"/>
<protein>
    <submittedName>
        <fullName evidence="1">Uncharacterized protein</fullName>
    </submittedName>
</protein>
<dbReference type="AlphaFoldDB" id="A0A8E1C1G5"/>